<organism evidence="1 2">
    <name type="scientific">Methanothrix harundinacea</name>
    <dbReference type="NCBI Taxonomy" id="301375"/>
    <lineage>
        <taxon>Archaea</taxon>
        <taxon>Methanobacteriati</taxon>
        <taxon>Methanobacteriota</taxon>
        <taxon>Stenosarchaea group</taxon>
        <taxon>Methanomicrobia</taxon>
        <taxon>Methanotrichales</taxon>
        <taxon>Methanotrichaceae</taxon>
        <taxon>Methanothrix</taxon>
    </lineage>
</organism>
<dbReference type="PATRIC" id="fig|301375.7.peg.1826"/>
<dbReference type="EMBL" id="LGFT01000095">
    <property type="protein sequence ID" value="KUK43269.1"/>
    <property type="molecule type" value="Genomic_DNA"/>
</dbReference>
<sequence>MRNGEKTDPISGVFEFAADSAKRFDQILELLNVA</sequence>
<comment type="caution">
    <text evidence="1">The sequence shown here is derived from an EMBL/GenBank/DDBJ whole genome shotgun (WGS) entry which is preliminary data.</text>
</comment>
<dbReference type="Proteomes" id="UP000057043">
    <property type="component" value="Unassembled WGS sequence"/>
</dbReference>
<dbReference type="AlphaFoldDB" id="A0A101FS04"/>
<accession>A0A101FS04</accession>
<evidence type="ECO:0000313" key="1">
    <source>
        <dbReference type="EMBL" id="KUK43269.1"/>
    </source>
</evidence>
<reference evidence="1 2" key="1">
    <citation type="journal article" date="2015" name="MBio">
        <title>Genome-Resolved Metagenomic Analysis Reveals Roles for Candidate Phyla and Other Microbial Community Members in Biogeochemical Transformations in Oil Reservoirs.</title>
        <authorList>
            <person name="Hu P."/>
            <person name="Tom L."/>
            <person name="Singh A."/>
            <person name="Thomas B.C."/>
            <person name="Baker B.J."/>
            <person name="Piceno Y.M."/>
            <person name="Andersen G.L."/>
            <person name="Banfield J.F."/>
        </authorList>
    </citation>
    <scope>NUCLEOTIDE SEQUENCE [LARGE SCALE GENOMIC DNA]</scope>
    <source>
        <strain evidence="1">57_489</strain>
    </source>
</reference>
<name>A0A101FS04_9EURY</name>
<proteinExistence type="predicted"/>
<protein>
    <submittedName>
        <fullName evidence="1">Uncharacterized protein</fullName>
    </submittedName>
</protein>
<evidence type="ECO:0000313" key="2">
    <source>
        <dbReference type="Proteomes" id="UP000057043"/>
    </source>
</evidence>
<gene>
    <name evidence="1" type="ORF">XD72_2355</name>
</gene>